<reference evidence="1 2" key="1">
    <citation type="submission" date="2024-03" db="EMBL/GenBank/DDBJ databases">
        <title>Adaptation during the transition from Ophiocordyceps entomopathogen to insect associate is accompanied by gene loss and intensified selection.</title>
        <authorList>
            <person name="Ward C.M."/>
            <person name="Onetto C.A."/>
            <person name="Borneman A.R."/>
        </authorList>
    </citation>
    <scope>NUCLEOTIDE SEQUENCE [LARGE SCALE GENOMIC DNA]</scope>
    <source>
        <strain evidence="1">AWRI1</strain>
        <tissue evidence="1">Single Adult Female</tissue>
    </source>
</reference>
<dbReference type="EMBL" id="JBBCAQ010000035">
    <property type="protein sequence ID" value="KAK7578206.1"/>
    <property type="molecule type" value="Genomic_DNA"/>
</dbReference>
<dbReference type="AlphaFoldDB" id="A0AAN9TAK3"/>
<evidence type="ECO:0000313" key="2">
    <source>
        <dbReference type="Proteomes" id="UP001367676"/>
    </source>
</evidence>
<organism evidence="1 2">
    <name type="scientific">Parthenolecanium corni</name>
    <dbReference type="NCBI Taxonomy" id="536013"/>
    <lineage>
        <taxon>Eukaryota</taxon>
        <taxon>Metazoa</taxon>
        <taxon>Ecdysozoa</taxon>
        <taxon>Arthropoda</taxon>
        <taxon>Hexapoda</taxon>
        <taxon>Insecta</taxon>
        <taxon>Pterygota</taxon>
        <taxon>Neoptera</taxon>
        <taxon>Paraneoptera</taxon>
        <taxon>Hemiptera</taxon>
        <taxon>Sternorrhyncha</taxon>
        <taxon>Coccoidea</taxon>
        <taxon>Coccidae</taxon>
        <taxon>Parthenolecanium</taxon>
    </lineage>
</organism>
<gene>
    <name evidence="1" type="ORF">V9T40_010411</name>
</gene>
<name>A0AAN9TAK3_9HEMI</name>
<sequence>MSTGMRHVRFRSSGSGDNILPNVNIIMDEPPAEMAIDVQRAILKDITSLQNQGNVHCGDLSDNITRL</sequence>
<protein>
    <submittedName>
        <fullName evidence="1">Uncharacterized protein</fullName>
    </submittedName>
</protein>
<keyword evidence="2" id="KW-1185">Reference proteome</keyword>
<proteinExistence type="predicted"/>
<comment type="caution">
    <text evidence="1">The sequence shown here is derived from an EMBL/GenBank/DDBJ whole genome shotgun (WGS) entry which is preliminary data.</text>
</comment>
<evidence type="ECO:0000313" key="1">
    <source>
        <dbReference type="EMBL" id="KAK7578206.1"/>
    </source>
</evidence>
<accession>A0AAN9TAK3</accession>
<dbReference type="Proteomes" id="UP001367676">
    <property type="component" value="Unassembled WGS sequence"/>
</dbReference>